<protein>
    <recommendedName>
        <fullName evidence="3">WSC domain-containing protein</fullName>
    </recommendedName>
</protein>
<reference evidence="4 5" key="1">
    <citation type="journal article" date="2016" name="PLoS ONE">
        <title>A First Insight into the Genome of the Filter-Feeder Mussel Mytilus galloprovincialis.</title>
        <authorList>
            <person name="Murgarella M."/>
            <person name="Puiu D."/>
            <person name="Novoa B."/>
            <person name="Figueras A."/>
            <person name="Posada D."/>
            <person name="Canchaya C."/>
        </authorList>
    </citation>
    <scope>NUCLEOTIDE SEQUENCE [LARGE SCALE GENOMIC DNA]</scope>
    <source>
        <tissue evidence="4">Muscle</tissue>
    </source>
</reference>
<keyword evidence="5" id="KW-1185">Reference proteome</keyword>
<dbReference type="InterPro" id="IPR051589">
    <property type="entry name" value="Sialate-O-sulfotransferase"/>
</dbReference>
<dbReference type="EMBL" id="KV598546">
    <property type="protein sequence ID" value="OPL20879.1"/>
    <property type="molecule type" value="Genomic_DNA"/>
</dbReference>
<evidence type="ECO:0000313" key="5">
    <source>
        <dbReference type="Proteomes" id="UP000266721"/>
    </source>
</evidence>
<dbReference type="Proteomes" id="UP000266721">
    <property type="component" value="Unassembled WGS sequence"/>
</dbReference>
<feature type="domain" description="WSC" evidence="3">
    <location>
        <begin position="63"/>
        <end position="155"/>
    </location>
</feature>
<gene>
    <name evidence="4" type="ORF">AM593_02097</name>
</gene>
<dbReference type="Pfam" id="PF01822">
    <property type="entry name" value="WSC"/>
    <property type="match status" value="1"/>
</dbReference>
<feature type="non-terminal residue" evidence="4">
    <location>
        <position position="1"/>
    </location>
</feature>
<name>A0A409V772_MYTGA</name>
<keyword evidence="2" id="KW-0732">Signal</keyword>
<dbReference type="PANTHER" id="PTHR45964:SF5">
    <property type="entry name" value="WSCD FAMILY MEMBER CG9164"/>
    <property type="match status" value="1"/>
</dbReference>
<feature type="signal peptide" evidence="2">
    <location>
        <begin position="1"/>
        <end position="18"/>
    </location>
</feature>
<dbReference type="PROSITE" id="PS51212">
    <property type="entry name" value="WSC"/>
    <property type="match status" value="1"/>
</dbReference>
<dbReference type="PANTHER" id="PTHR45964">
    <property type="entry name" value="WSCD FAMILY MEMBER CG9164"/>
    <property type="match status" value="1"/>
</dbReference>
<dbReference type="SMART" id="SM00321">
    <property type="entry name" value="WSC"/>
    <property type="match status" value="1"/>
</dbReference>
<proteinExistence type="predicted"/>
<accession>A0A409V772</accession>
<organism evidence="4 5">
    <name type="scientific">Mytilus galloprovincialis</name>
    <name type="common">Mediterranean mussel</name>
    <dbReference type="NCBI Taxonomy" id="29158"/>
    <lineage>
        <taxon>Eukaryota</taxon>
        <taxon>Metazoa</taxon>
        <taxon>Spiralia</taxon>
        <taxon>Lophotrochozoa</taxon>
        <taxon>Mollusca</taxon>
        <taxon>Bivalvia</taxon>
        <taxon>Autobranchia</taxon>
        <taxon>Pteriomorphia</taxon>
        <taxon>Mytilida</taxon>
        <taxon>Mytiloidea</taxon>
        <taxon>Mytilidae</taxon>
        <taxon>Mytilinae</taxon>
        <taxon>Mytilus</taxon>
    </lineage>
</organism>
<evidence type="ECO:0000256" key="1">
    <source>
        <dbReference type="ARBA" id="ARBA00022737"/>
    </source>
</evidence>
<sequence length="172" mass="19934">MRSLVVLLLTLQTVLVCSLSDDYFRKWMGWHWNDRLSKTNTILKVLKDISKKIDSIESDQGDKNGYIGCFLDDSSRQLPYNYKNLGEGINLAKCRENCKGYKYVGLQYRVQCFCGNRLEKTRYKQKPESDCNMRCPGELSRICGSANRNSVATIEKQERKRSDVITNRLTIK</sequence>
<evidence type="ECO:0000313" key="4">
    <source>
        <dbReference type="EMBL" id="OPL20879.1"/>
    </source>
</evidence>
<dbReference type="AlphaFoldDB" id="A0A409V772"/>
<evidence type="ECO:0000256" key="2">
    <source>
        <dbReference type="SAM" id="SignalP"/>
    </source>
</evidence>
<dbReference type="InterPro" id="IPR002889">
    <property type="entry name" value="WSC_carb-bd"/>
</dbReference>
<feature type="chain" id="PRO_5019142021" description="WSC domain-containing protein" evidence="2">
    <location>
        <begin position="19"/>
        <end position="172"/>
    </location>
</feature>
<keyword evidence="1" id="KW-0677">Repeat</keyword>
<evidence type="ECO:0000259" key="3">
    <source>
        <dbReference type="PROSITE" id="PS51212"/>
    </source>
</evidence>